<dbReference type="SUPFAM" id="SSF52980">
    <property type="entry name" value="Restriction endonuclease-like"/>
    <property type="match status" value="1"/>
</dbReference>
<dbReference type="AlphaFoldDB" id="A0A5S9IUY4"/>
<organism evidence="2 3">
    <name type="scientific">Uabimicrobium amorphum</name>
    <dbReference type="NCBI Taxonomy" id="2596890"/>
    <lineage>
        <taxon>Bacteria</taxon>
        <taxon>Pseudomonadati</taxon>
        <taxon>Planctomycetota</taxon>
        <taxon>Candidatus Uabimicrobiia</taxon>
        <taxon>Candidatus Uabimicrobiales</taxon>
        <taxon>Candidatus Uabimicrobiaceae</taxon>
        <taxon>Candidatus Uabimicrobium</taxon>
    </lineage>
</organism>
<accession>A0A5S9IUY4</accession>
<dbReference type="KEGG" id="uam:UABAM_06206"/>
<keyword evidence="2" id="KW-0540">Nuclease</keyword>
<dbReference type="InterPro" id="IPR011335">
    <property type="entry name" value="Restrct_endonuc-II-like"/>
</dbReference>
<feature type="domain" description="DUF559" evidence="1">
    <location>
        <begin position="8"/>
        <end position="104"/>
    </location>
</feature>
<dbReference type="Gene3D" id="3.40.960.10">
    <property type="entry name" value="VSR Endonuclease"/>
    <property type="match status" value="1"/>
</dbReference>
<dbReference type="RefSeq" id="WP_173013666.1">
    <property type="nucleotide sequence ID" value="NZ_AP019860.1"/>
</dbReference>
<keyword evidence="2" id="KW-0255">Endonuclease</keyword>
<evidence type="ECO:0000313" key="3">
    <source>
        <dbReference type="Proteomes" id="UP000326354"/>
    </source>
</evidence>
<dbReference type="GO" id="GO:0004519">
    <property type="term" value="F:endonuclease activity"/>
    <property type="evidence" value="ECO:0007669"/>
    <property type="project" value="UniProtKB-KW"/>
</dbReference>
<gene>
    <name evidence="2" type="ORF">UABAM_06206</name>
</gene>
<keyword evidence="3" id="KW-1185">Reference proteome</keyword>
<reference evidence="2 3" key="1">
    <citation type="submission" date="2019-08" db="EMBL/GenBank/DDBJ databases">
        <title>Complete genome sequence of Candidatus Uab amorphum.</title>
        <authorList>
            <person name="Shiratori T."/>
            <person name="Suzuki S."/>
            <person name="Kakizawa Y."/>
            <person name="Ishida K."/>
        </authorList>
    </citation>
    <scope>NUCLEOTIDE SEQUENCE [LARGE SCALE GENOMIC DNA]</scope>
    <source>
        <strain evidence="2 3">SRT547</strain>
    </source>
</reference>
<dbReference type="Proteomes" id="UP000326354">
    <property type="component" value="Chromosome"/>
</dbReference>
<dbReference type="PANTHER" id="PTHR38590:SF1">
    <property type="entry name" value="BLL0828 PROTEIN"/>
    <property type="match status" value="1"/>
</dbReference>
<keyword evidence="2" id="KW-0378">Hydrolase</keyword>
<protein>
    <submittedName>
        <fullName evidence="2">Endonuclease</fullName>
    </submittedName>
</protein>
<dbReference type="EMBL" id="AP019860">
    <property type="protein sequence ID" value="BBM87791.1"/>
    <property type="molecule type" value="Genomic_DNA"/>
</dbReference>
<evidence type="ECO:0000259" key="1">
    <source>
        <dbReference type="Pfam" id="PF04480"/>
    </source>
</evidence>
<dbReference type="InterPro" id="IPR007569">
    <property type="entry name" value="DUF559"/>
</dbReference>
<evidence type="ECO:0000313" key="2">
    <source>
        <dbReference type="EMBL" id="BBM87791.1"/>
    </source>
</evidence>
<dbReference type="CDD" id="cd01038">
    <property type="entry name" value="Endonuclease_DUF559"/>
    <property type="match status" value="1"/>
</dbReference>
<dbReference type="PANTHER" id="PTHR38590">
    <property type="entry name" value="BLL0828 PROTEIN"/>
    <property type="match status" value="1"/>
</dbReference>
<sequence length="110" mass="13306">MSKLEKYNYTTSEDFLWKRLRNRQVNGFKFRRQHLIGCYVVDFFCFSKKLAIEVDGLIHKNYESQDKKREIYLAQKGISILRFSNYAIYNHIDKVLEEIVKELQMETKTN</sequence>
<name>A0A5S9IUY4_UABAM</name>
<proteinExistence type="predicted"/>
<dbReference type="Pfam" id="PF04480">
    <property type="entry name" value="DUF559"/>
    <property type="match status" value="1"/>
</dbReference>
<dbReference type="InterPro" id="IPR047216">
    <property type="entry name" value="Endonuclease_DUF559_bact"/>
</dbReference>